<feature type="transmembrane region" description="Helical" evidence="14">
    <location>
        <begin position="46"/>
        <end position="66"/>
    </location>
</feature>
<feature type="transmembrane region" description="Helical" evidence="14">
    <location>
        <begin position="104"/>
        <end position="128"/>
    </location>
</feature>
<dbReference type="PROSITE" id="PS51371">
    <property type="entry name" value="CBS"/>
    <property type="match status" value="2"/>
</dbReference>
<dbReference type="CDD" id="cd06164">
    <property type="entry name" value="S2P-M50_SpoIVFB_CBS"/>
    <property type="match status" value="1"/>
</dbReference>
<keyword evidence="3 14" id="KW-1003">Cell membrane</keyword>
<feature type="transmembrane region" description="Helical" evidence="14">
    <location>
        <begin position="134"/>
        <end position="161"/>
    </location>
</feature>
<keyword evidence="13 14" id="KW-0472">Membrane</keyword>
<sequence length="387" mass="41045">MRDTIPLGRIAGLRVNAHWSVIVILWLFTWSLATTLPHDVGGYPRGAYWAAGACGALVLLGSLLAHELAHAVVARRVGVATDSVTLWLFGGVTTLRGEAPTPKAAFRIAVAGPATSLALSVAFAGLAITLESAHIAVIVVSVAWWLSAVNLMLGLFNLLPGAPLDGGRLVRAFLWQRHGDRVRAAVGAAHAGRIVAIVLITLGLAEFVVGGLISGVWLAFIGWFILAAAREEEVQATNQQMFGGMCVADAMTPKPHTAPDWISVEDFIQCYVLGDRHSAYPITDRQGTTVGLVTLRQLRDVAPGLRATTRVREFALPLGNVPVAAPGESLNALLQRMTPVGPRSRALVMEGDKAVGIVTAGDVARLIDVYRIASPEPVPTPVESREI</sequence>
<comment type="caution">
    <text evidence="17">The sequence shown here is derived from an EMBL/GenBank/DDBJ whole genome shotgun (WGS) entry which is preliminary data.</text>
</comment>
<evidence type="ECO:0000256" key="3">
    <source>
        <dbReference type="ARBA" id="ARBA00022475"/>
    </source>
</evidence>
<comment type="subcellular location">
    <subcellularLocation>
        <location evidence="1 14">Cell membrane</location>
        <topology evidence="1 14">Multi-pass membrane protein</topology>
    </subcellularLocation>
</comment>
<evidence type="ECO:0000256" key="11">
    <source>
        <dbReference type="ARBA" id="ARBA00023049"/>
    </source>
</evidence>
<evidence type="ECO:0000256" key="9">
    <source>
        <dbReference type="ARBA" id="ARBA00022833"/>
    </source>
</evidence>
<evidence type="ECO:0000256" key="2">
    <source>
        <dbReference type="ARBA" id="ARBA00007931"/>
    </source>
</evidence>
<evidence type="ECO:0000256" key="8">
    <source>
        <dbReference type="ARBA" id="ARBA00022801"/>
    </source>
</evidence>
<dbReference type="SUPFAM" id="SSF54631">
    <property type="entry name" value="CBS-domain pair"/>
    <property type="match status" value="1"/>
</dbReference>
<feature type="domain" description="CBS" evidence="16">
    <location>
        <begin position="251"/>
        <end position="308"/>
    </location>
</feature>
<evidence type="ECO:0000256" key="14">
    <source>
        <dbReference type="PIRNR" id="PIRNR006404"/>
    </source>
</evidence>
<dbReference type="GO" id="GO:0008237">
    <property type="term" value="F:metallopeptidase activity"/>
    <property type="evidence" value="ECO:0007669"/>
    <property type="project" value="UniProtKB-KW"/>
</dbReference>
<keyword evidence="10 14" id="KW-1133">Transmembrane helix</keyword>
<keyword evidence="12 15" id="KW-0129">CBS domain</keyword>
<feature type="transmembrane region" description="Helical" evidence="14">
    <location>
        <begin position="12"/>
        <end position="34"/>
    </location>
</feature>
<keyword evidence="7" id="KW-0677">Repeat</keyword>
<proteinExistence type="inferred from homology"/>
<dbReference type="PANTHER" id="PTHR39188:SF3">
    <property type="entry name" value="STAGE IV SPORULATION PROTEIN FB"/>
    <property type="match status" value="1"/>
</dbReference>
<evidence type="ECO:0000256" key="6">
    <source>
        <dbReference type="ARBA" id="ARBA00022723"/>
    </source>
</evidence>
<dbReference type="InterPro" id="IPR046342">
    <property type="entry name" value="CBS_dom_sf"/>
</dbReference>
<protein>
    <recommendedName>
        <fullName evidence="14">Zinc metalloprotease</fullName>
    </recommendedName>
</protein>
<keyword evidence="5 14" id="KW-0812">Transmembrane</keyword>
<dbReference type="InterPro" id="IPR008915">
    <property type="entry name" value="Peptidase_M50"/>
</dbReference>
<evidence type="ECO:0000256" key="1">
    <source>
        <dbReference type="ARBA" id="ARBA00004651"/>
    </source>
</evidence>
<name>A0ABQ1C4A9_9MYCO</name>
<keyword evidence="4 14" id="KW-0645">Protease</keyword>
<accession>A0ABQ1C4A9</accession>
<dbReference type="InterPro" id="IPR000644">
    <property type="entry name" value="CBS_dom"/>
</dbReference>
<comment type="cofactor">
    <cofactor evidence="14">
        <name>Zn(2+)</name>
        <dbReference type="ChEBI" id="CHEBI:29105"/>
    </cofactor>
    <text evidence="14">Binds 1 zinc ion per subunit.</text>
</comment>
<keyword evidence="8 14" id="KW-0378">Hydrolase</keyword>
<evidence type="ECO:0000256" key="13">
    <source>
        <dbReference type="ARBA" id="ARBA00023136"/>
    </source>
</evidence>
<evidence type="ECO:0000256" key="10">
    <source>
        <dbReference type="ARBA" id="ARBA00022989"/>
    </source>
</evidence>
<dbReference type="Pfam" id="PF00571">
    <property type="entry name" value="CBS"/>
    <property type="match status" value="2"/>
</dbReference>
<evidence type="ECO:0000256" key="12">
    <source>
        <dbReference type="ARBA" id="ARBA00023122"/>
    </source>
</evidence>
<evidence type="ECO:0000256" key="15">
    <source>
        <dbReference type="PROSITE-ProRule" id="PRU00703"/>
    </source>
</evidence>
<evidence type="ECO:0000256" key="5">
    <source>
        <dbReference type="ARBA" id="ARBA00022692"/>
    </source>
</evidence>
<keyword evidence="18" id="KW-1185">Reference proteome</keyword>
<evidence type="ECO:0000256" key="7">
    <source>
        <dbReference type="ARBA" id="ARBA00022737"/>
    </source>
</evidence>
<dbReference type="PIRSF" id="PIRSF006404">
    <property type="entry name" value="UCP006404_Pept_M50_CBS"/>
    <property type="match status" value="1"/>
</dbReference>
<evidence type="ECO:0000256" key="4">
    <source>
        <dbReference type="ARBA" id="ARBA00022670"/>
    </source>
</evidence>
<dbReference type="PANTHER" id="PTHR39188">
    <property type="entry name" value="MEMBRANE-ASSOCIATED ZINC METALLOPROTEASE M50B"/>
    <property type="match status" value="1"/>
</dbReference>
<feature type="transmembrane region" description="Helical" evidence="14">
    <location>
        <begin position="208"/>
        <end position="229"/>
    </location>
</feature>
<keyword evidence="6 14" id="KW-0479">Metal-binding</keyword>
<organism evidence="17 18">
    <name type="scientific">Mycobacterium paragordonae</name>
    <dbReference type="NCBI Taxonomy" id="1389713"/>
    <lineage>
        <taxon>Bacteria</taxon>
        <taxon>Bacillati</taxon>
        <taxon>Actinomycetota</taxon>
        <taxon>Actinomycetes</taxon>
        <taxon>Mycobacteriales</taxon>
        <taxon>Mycobacteriaceae</taxon>
        <taxon>Mycobacterium</taxon>
    </lineage>
</organism>
<gene>
    <name evidence="17" type="primary">rip3</name>
    <name evidence="17" type="ORF">MPRG_24510</name>
</gene>
<keyword evidence="9 14" id="KW-0862">Zinc</keyword>
<keyword evidence="11 14" id="KW-0482">Metalloprotease</keyword>
<dbReference type="EMBL" id="BLKX01000001">
    <property type="protein sequence ID" value="GFG79175.1"/>
    <property type="molecule type" value="Genomic_DNA"/>
</dbReference>
<dbReference type="Proteomes" id="UP000465240">
    <property type="component" value="Unassembled WGS sequence"/>
</dbReference>
<dbReference type="Pfam" id="PF02163">
    <property type="entry name" value="Peptidase_M50"/>
    <property type="match status" value="2"/>
</dbReference>
<evidence type="ECO:0000259" key="16">
    <source>
        <dbReference type="PROSITE" id="PS51371"/>
    </source>
</evidence>
<evidence type="ECO:0000313" key="17">
    <source>
        <dbReference type="EMBL" id="GFG79175.1"/>
    </source>
</evidence>
<dbReference type="InterPro" id="IPR016483">
    <property type="entry name" value="UCP006404_Pept_M50_CBS"/>
</dbReference>
<comment type="similarity">
    <text evidence="2 14">Belongs to the peptidase M50B family.</text>
</comment>
<feature type="domain" description="CBS" evidence="16">
    <location>
        <begin position="315"/>
        <end position="374"/>
    </location>
</feature>
<reference evidence="17 18" key="1">
    <citation type="journal article" date="2019" name="Emerg. Microbes Infect.">
        <title>Comprehensive subspecies identification of 175 nontuberculous mycobacteria species based on 7547 genomic profiles.</title>
        <authorList>
            <person name="Matsumoto Y."/>
            <person name="Kinjo T."/>
            <person name="Motooka D."/>
            <person name="Nabeya D."/>
            <person name="Jung N."/>
            <person name="Uechi K."/>
            <person name="Horii T."/>
            <person name="Iida T."/>
            <person name="Fujita J."/>
            <person name="Nakamura S."/>
        </authorList>
    </citation>
    <scope>NUCLEOTIDE SEQUENCE [LARGE SCALE GENOMIC DNA]</scope>
    <source>
        <strain evidence="17 18">JCM 18565</strain>
    </source>
</reference>
<evidence type="ECO:0000313" key="18">
    <source>
        <dbReference type="Proteomes" id="UP000465240"/>
    </source>
</evidence>
<dbReference type="Gene3D" id="3.10.580.10">
    <property type="entry name" value="CBS-domain"/>
    <property type="match status" value="1"/>
</dbReference>
<dbReference type="RefSeq" id="WP_065164474.1">
    <property type="nucleotide sequence ID" value="NZ_BLKX01000001.1"/>
</dbReference>